<reference evidence="2" key="1">
    <citation type="submission" date="2021-03" db="EMBL/GenBank/DDBJ databases">
        <title>Draft genome sequence of rust myrtle Austropuccinia psidii MF-1, a brazilian biotype.</title>
        <authorList>
            <person name="Quecine M.C."/>
            <person name="Pachon D.M.R."/>
            <person name="Bonatelli M.L."/>
            <person name="Correr F.H."/>
            <person name="Franceschini L.M."/>
            <person name="Leite T.F."/>
            <person name="Margarido G.R.A."/>
            <person name="Almeida C.A."/>
            <person name="Ferrarezi J.A."/>
            <person name="Labate C.A."/>
        </authorList>
    </citation>
    <scope>NUCLEOTIDE SEQUENCE</scope>
    <source>
        <strain evidence="2">MF-1</strain>
    </source>
</reference>
<dbReference type="Proteomes" id="UP000765509">
    <property type="component" value="Unassembled WGS sequence"/>
</dbReference>
<dbReference type="EMBL" id="AVOT02014248">
    <property type="protein sequence ID" value="MBW0497541.1"/>
    <property type="molecule type" value="Genomic_DNA"/>
</dbReference>
<comment type="caution">
    <text evidence="2">The sequence shown here is derived from an EMBL/GenBank/DDBJ whole genome shotgun (WGS) entry which is preliminary data.</text>
</comment>
<sequence>MPSRPNPGPDPIEHSMEVLITKTNQPKLCRADPEPDPNPHPKGKSPRSKIESRRQPKHSANTVSLLDKECPKNFHQAIKSDLHQHWEDAIQKELYNMEKHQALTEDTQLLSATWVFKRKTNEDGNLTKFKA</sequence>
<evidence type="ECO:0000313" key="2">
    <source>
        <dbReference type="EMBL" id="MBW0497541.1"/>
    </source>
</evidence>
<proteinExistence type="predicted"/>
<accession>A0A9Q3DBR2</accession>
<evidence type="ECO:0000256" key="1">
    <source>
        <dbReference type="SAM" id="MobiDB-lite"/>
    </source>
</evidence>
<evidence type="ECO:0008006" key="4">
    <source>
        <dbReference type="Google" id="ProtNLM"/>
    </source>
</evidence>
<protein>
    <recommendedName>
        <fullName evidence="4">Reverse transcriptase Ty1/copia-type domain-containing protein</fullName>
    </recommendedName>
</protein>
<evidence type="ECO:0000313" key="3">
    <source>
        <dbReference type="Proteomes" id="UP000765509"/>
    </source>
</evidence>
<organism evidence="2 3">
    <name type="scientific">Austropuccinia psidii MF-1</name>
    <dbReference type="NCBI Taxonomy" id="1389203"/>
    <lineage>
        <taxon>Eukaryota</taxon>
        <taxon>Fungi</taxon>
        <taxon>Dikarya</taxon>
        <taxon>Basidiomycota</taxon>
        <taxon>Pucciniomycotina</taxon>
        <taxon>Pucciniomycetes</taxon>
        <taxon>Pucciniales</taxon>
        <taxon>Sphaerophragmiaceae</taxon>
        <taxon>Austropuccinia</taxon>
    </lineage>
</organism>
<name>A0A9Q3DBR2_9BASI</name>
<gene>
    <name evidence="2" type="ORF">O181_037256</name>
</gene>
<feature type="compositionally biased region" description="Basic and acidic residues" evidence="1">
    <location>
        <begin position="29"/>
        <end position="39"/>
    </location>
</feature>
<dbReference type="AlphaFoldDB" id="A0A9Q3DBR2"/>
<feature type="region of interest" description="Disordered" evidence="1">
    <location>
        <begin position="21"/>
        <end position="61"/>
    </location>
</feature>
<keyword evidence="3" id="KW-1185">Reference proteome</keyword>